<keyword evidence="4" id="KW-1185">Reference proteome</keyword>
<dbReference type="Proteomes" id="UP000886818">
    <property type="component" value="Chromosome"/>
</dbReference>
<dbReference type="RefSeq" id="WP_218281837.1">
    <property type="nucleotide sequence ID" value="NZ_CP078093.1"/>
</dbReference>
<protein>
    <submittedName>
        <fullName evidence="3">Helix-turn-helix domain-containing protein</fullName>
    </submittedName>
</protein>
<dbReference type="EMBL" id="CP078093">
    <property type="protein sequence ID" value="QXM05137.1"/>
    <property type="molecule type" value="Genomic_DNA"/>
</dbReference>
<dbReference type="Pfam" id="PF13556">
    <property type="entry name" value="HTH_30"/>
    <property type="match status" value="1"/>
</dbReference>
<evidence type="ECO:0000259" key="2">
    <source>
        <dbReference type="Pfam" id="PF13556"/>
    </source>
</evidence>
<evidence type="ECO:0000313" key="4">
    <source>
        <dbReference type="Proteomes" id="UP000886818"/>
    </source>
</evidence>
<dbReference type="InterPro" id="IPR051448">
    <property type="entry name" value="CdaR-like_regulators"/>
</dbReference>
<evidence type="ECO:0000259" key="1">
    <source>
        <dbReference type="Pfam" id="PF05651"/>
    </source>
</evidence>
<feature type="domain" description="PucR C-terminal helix-turn-helix" evidence="2">
    <location>
        <begin position="287"/>
        <end position="339"/>
    </location>
</feature>
<gene>
    <name evidence="3" type="ORF">KVH43_06925</name>
</gene>
<dbReference type="PANTHER" id="PTHR33744">
    <property type="entry name" value="CARBOHYDRATE DIACID REGULATOR"/>
    <property type="match status" value="1"/>
</dbReference>
<dbReference type="PANTHER" id="PTHR33744:SF16">
    <property type="entry name" value="CARBOHYDRATE DIACID REGULATOR"/>
    <property type="match status" value="1"/>
</dbReference>
<organism evidence="3 4">
    <name type="scientific">Crassaminicella indica</name>
    <dbReference type="NCBI Taxonomy" id="2855394"/>
    <lineage>
        <taxon>Bacteria</taxon>
        <taxon>Bacillati</taxon>
        <taxon>Bacillota</taxon>
        <taxon>Clostridia</taxon>
        <taxon>Eubacteriales</taxon>
        <taxon>Clostridiaceae</taxon>
        <taxon>Crassaminicella</taxon>
    </lineage>
</organism>
<evidence type="ECO:0000313" key="3">
    <source>
        <dbReference type="EMBL" id="QXM05137.1"/>
    </source>
</evidence>
<dbReference type="Pfam" id="PF05651">
    <property type="entry name" value="Diacid_rec"/>
    <property type="match status" value="1"/>
</dbReference>
<feature type="domain" description="Putative sugar diacid recognition" evidence="1">
    <location>
        <begin position="3"/>
        <end position="132"/>
    </location>
</feature>
<dbReference type="InterPro" id="IPR025736">
    <property type="entry name" value="PucR_C-HTH_dom"/>
</dbReference>
<dbReference type="InterPro" id="IPR008599">
    <property type="entry name" value="Diacid_rec"/>
</dbReference>
<accession>A0ABX8RA48</accession>
<proteinExistence type="predicted"/>
<name>A0ABX8RA48_9CLOT</name>
<sequence>MKLSKNLAQKIVKEMMKVIPYNVNVMNEKGMIIGSGDRNRIGKIHEGAVKAIEKKQMIEVHKLGKGAKLGVNEPILINGEVVGVVGLTGDPEEVRPFSKLVRVTAALLIEQAKRLKQDQEKEKQMEEFLYELAYRKKEYDKEFYSLSSNYGVNLDNNYQGIILIGENMENFEKTLKKLLPMSTHFLRLDAQRVVLFLEENKKNHMLIQLLEDQEEIKKMGVGDFSKPFSNSLEKAGLAIEIGKKIMPSKKVYTYKELEFFIGLTHENKNKRIHLIKSLERAGEKLELIKTLQTYIEANGEMNETAKHLNIHRNTLNYRLEKIYELTEKHPKNLLDLVELLSGIVWN</sequence>
<reference evidence="3" key="1">
    <citation type="submission" date="2021-07" db="EMBL/GenBank/DDBJ databases">
        <title>Complete genome sequence of Crassaminicella sp. 143-21, isolated from a deep-sea hydrothermal vent.</title>
        <authorList>
            <person name="Li X."/>
        </authorList>
    </citation>
    <scope>NUCLEOTIDE SEQUENCE</scope>
    <source>
        <strain evidence="3">143-21</strain>
    </source>
</reference>